<dbReference type="AlphaFoldDB" id="B3Q5G6"/>
<dbReference type="HOGENOM" id="CLU_1407757_0_0_5"/>
<dbReference type="SUPFAM" id="SSF158837">
    <property type="entry name" value="AGR C 984p-like"/>
    <property type="match status" value="1"/>
</dbReference>
<proteinExistence type="predicted"/>
<dbReference type="Proteomes" id="UP000008817">
    <property type="component" value="Plasmid pC"/>
</dbReference>
<evidence type="ECO:0000256" key="1">
    <source>
        <dbReference type="SAM" id="MobiDB-lite"/>
    </source>
</evidence>
<dbReference type="InterPro" id="IPR023157">
    <property type="entry name" value="AGR-C-984p-like_sf"/>
</dbReference>
<dbReference type="eggNOG" id="ENOG502ZBJH">
    <property type="taxonomic scope" value="Bacteria"/>
</dbReference>
<dbReference type="EMBL" id="CP001077">
    <property type="protein sequence ID" value="ACE94447.1"/>
    <property type="molecule type" value="Genomic_DNA"/>
</dbReference>
<organism evidence="2 3">
    <name type="scientific">Rhizobium etli (strain CIAT 652)</name>
    <dbReference type="NCBI Taxonomy" id="491916"/>
    <lineage>
        <taxon>Bacteria</taxon>
        <taxon>Pseudomonadati</taxon>
        <taxon>Pseudomonadota</taxon>
        <taxon>Alphaproteobacteria</taxon>
        <taxon>Hyphomicrobiales</taxon>
        <taxon>Rhizobiaceae</taxon>
        <taxon>Rhizobium/Agrobacterium group</taxon>
        <taxon>Rhizobium</taxon>
    </lineage>
</organism>
<reference evidence="2 3" key="1">
    <citation type="submission" date="2008-04" db="EMBL/GenBank/DDBJ databases">
        <title>Genome diversity and DNA divergence of Rhizobium etli.</title>
        <authorList>
            <person name="Gonzalez V."/>
            <person name="Acosta J.L."/>
            <person name="Santamaria R.I."/>
            <person name="Bustos P."/>
            <person name="Hernandez-Gonzalez I.L."/>
            <person name="Fernandez J.L."/>
            <person name="Diaz R."/>
            <person name="Flores M."/>
            <person name="Mora J."/>
            <person name="Palacios R."/>
            <person name="Davila G."/>
        </authorList>
    </citation>
    <scope>NUCLEOTIDE SEQUENCE [LARGE SCALE GENOMIC DNA]</scope>
    <source>
        <strain evidence="3">CIAT 652</strain>
        <plasmid evidence="3">Plasmid pC</plasmid>
    </source>
</reference>
<dbReference type="InterPro" id="IPR010626">
    <property type="entry name" value="DUF1217"/>
</dbReference>
<keyword evidence="2" id="KW-0614">Plasmid</keyword>
<name>B3Q5G6_RHIE6</name>
<evidence type="ECO:0000313" key="3">
    <source>
        <dbReference type="Proteomes" id="UP000008817"/>
    </source>
</evidence>
<sequence>MPSSPLPSNFPERPRQHSRTCSGTTCWTPMRRPSRPRRTPSTTRPIYFEENIASITSVDDFLSSSRLKNYVLTAFGLSTEYTSSSFRKDVLTSDLDDADSFVNQLDDDVYVSLAKAFNFNEDGSVDGGLLSEDQISLVTSAYAVASATIASKVILLRYHRPTSFGGRHSETDREHFLWENSPEVAWATSLEST</sequence>
<protein>
    <submittedName>
        <fullName evidence="2">Hypothetical conserved protein</fullName>
    </submittedName>
</protein>
<dbReference type="Pfam" id="PF06748">
    <property type="entry name" value="DUF1217"/>
    <property type="match status" value="1"/>
</dbReference>
<evidence type="ECO:0000313" key="2">
    <source>
        <dbReference type="EMBL" id="ACE94447.1"/>
    </source>
</evidence>
<geneLocation type="plasmid" evidence="2 3">
    <name>pC</name>
</geneLocation>
<dbReference type="KEGG" id="rec:RHECIAT_PC0000367"/>
<dbReference type="Gene3D" id="1.10.3700.10">
    <property type="entry name" value="AGR C 984p-like"/>
    <property type="match status" value="1"/>
</dbReference>
<accession>B3Q5G6</accession>
<feature type="region of interest" description="Disordered" evidence="1">
    <location>
        <begin position="1"/>
        <end position="42"/>
    </location>
</feature>
<gene>
    <name evidence="2" type="ordered locus">RHECIAT_PC0000367</name>
</gene>